<evidence type="ECO:0000256" key="1">
    <source>
        <dbReference type="ARBA" id="ARBA00007274"/>
    </source>
</evidence>
<proteinExistence type="inferred from homology"/>
<evidence type="ECO:0000313" key="4">
    <source>
        <dbReference type="Proteomes" id="UP000765802"/>
    </source>
</evidence>
<dbReference type="CDD" id="cd05825">
    <property type="entry name" value="LbH_wcaF_like"/>
    <property type="match status" value="1"/>
</dbReference>
<dbReference type="PANTHER" id="PTHR23416">
    <property type="entry name" value="SIALIC ACID SYNTHASE-RELATED"/>
    <property type="match status" value="1"/>
</dbReference>
<dbReference type="Proteomes" id="UP000765802">
    <property type="component" value="Unassembled WGS sequence"/>
</dbReference>
<sequence>MSKTNLSAYNNQWFDPGAGKLKRLCWYVVNAVVFRSYLVPVSSVKRALLKAFGARIGQSVVIKPQVNIKYPWLLSIGDHSWIGENVWIDNLVQVTIGANCCLSQGAFLLTGNHDYTSPTFELMVRPIILEEGAWIGAQALVCPGVTCASHSVLTAKSVATKNLFPYMIYQGNPAVPVKERIIPGQP</sequence>
<evidence type="ECO:0000313" key="3">
    <source>
        <dbReference type="EMBL" id="MBC6491014.1"/>
    </source>
</evidence>
<keyword evidence="2" id="KW-0808">Transferase</keyword>
<dbReference type="SUPFAM" id="SSF51161">
    <property type="entry name" value="Trimeric LpxA-like enzymes"/>
    <property type="match status" value="1"/>
</dbReference>
<gene>
    <name evidence="3" type="ORF">BC349_08230</name>
</gene>
<name>A0ABR7M7L1_9BACT</name>
<reference evidence="3 4" key="1">
    <citation type="submission" date="2016-07" db="EMBL/GenBank/DDBJ databases">
        <title>Genome analysis of Flavihumibacter stibioxidans YS-17.</title>
        <authorList>
            <person name="Shi K."/>
            <person name="Han Y."/>
            <person name="Wang G."/>
        </authorList>
    </citation>
    <scope>NUCLEOTIDE SEQUENCE [LARGE SCALE GENOMIC DNA]</scope>
    <source>
        <strain evidence="3 4">YS-17</strain>
    </source>
</reference>
<keyword evidence="4" id="KW-1185">Reference proteome</keyword>
<dbReference type="Gene3D" id="2.160.10.10">
    <property type="entry name" value="Hexapeptide repeat proteins"/>
    <property type="match status" value="1"/>
</dbReference>
<comment type="caution">
    <text evidence="3">The sequence shown here is derived from an EMBL/GenBank/DDBJ whole genome shotgun (WGS) entry which is preliminary data.</text>
</comment>
<dbReference type="PANTHER" id="PTHR23416:SF23">
    <property type="entry name" value="ACETYLTRANSFERASE C18B11.09C-RELATED"/>
    <property type="match status" value="1"/>
</dbReference>
<evidence type="ECO:0000256" key="2">
    <source>
        <dbReference type="ARBA" id="ARBA00022679"/>
    </source>
</evidence>
<comment type="similarity">
    <text evidence="1">Belongs to the transferase hexapeptide repeat family.</text>
</comment>
<organism evidence="3 4">
    <name type="scientific">Flavihumibacter stibioxidans</name>
    <dbReference type="NCBI Taxonomy" id="1834163"/>
    <lineage>
        <taxon>Bacteria</taxon>
        <taxon>Pseudomonadati</taxon>
        <taxon>Bacteroidota</taxon>
        <taxon>Chitinophagia</taxon>
        <taxon>Chitinophagales</taxon>
        <taxon>Chitinophagaceae</taxon>
        <taxon>Flavihumibacter</taxon>
    </lineage>
</organism>
<dbReference type="NCBIfam" id="NF007797">
    <property type="entry name" value="PRK10502.1"/>
    <property type="match status" value="1"/>
</dbReference>
<protein>
    <submittedName>
        <fullName evidence="3">Colanic acid biosynthesis acetyltransferase WcaF</fullName>
    </submittedName>
</protein>
<dbReference type="InterPro" id="IPR011004">
    <property type="entry name" value="Trimer_LpxA-like_sf"/>
</dbReference>
<dbReference type="EMBL" id="MBUA01000012">
    <property type="protein sequence ID" value="MBC6491014.1"/>
    <property type="molecule type" value="Genomic_DNA"/>
</dbReference>
<accession>A0ABR7M7L1</accession>
<dbReference type="RefSeq" id="WP_187256349.1">
    <property type="nucleotide sequence ID" value="NZ_JBHULF010000014.1"/>
</dbReference>
<dbReference type="InterPro" id="IPR051159">
    <property type="entry name" value="Hexapeptide_acetyltransf"/>
</dbReference>